<comment type="caution">
    <text evidence="9">The sequence shown here is derived from an EMBL/GenBank/DDBJ whole genome shotgun (WGS) entry which is preliminary data.</text>
</comment>
<dbReference type="SUPFAM" id="SSF57850">
    <property type="entry name" value="RING/U-box"/>
    <property type="match status" value="1"/>
</dbReference>
<keyword evidence="2" id="KW-0963">Cytoplasm</keyword>
<dbReference type="InterPro" id="IPR017907">
    <property type="entry name" value="Znf_RING_CS"/>
</dbReference>
<dbReference type="VEuPathDB" id="TriTrypDB:TCSYLVIO_010798"/>
<reference evidence="9 10" key="1">
    <citation type="journal article" date="2018" name="Microb. Genom.">
        <title>Expanding an expanded genome: long-read sequencing of Trypanosoma cruzi.</title>
        <authorList>
            <person name="Berna L."/>
            <person name="Rodriguez M."/>
            <person name="Chiribao M.L."/>
            <person name="Parodi-Talice A."/>
            <person name="Pita S."/>
            <person name="Rijo G."/>
            <person name="Alvarez-Valin F."/>
            <person name="Robello C."/>
        </authorList>
    </citation>
    <scope>NUCLEOTIDE SEQUENCE [LARGE SCALE GENOMIC DNA]</scope>
    <source>
        <strain evidence="9 10">TCC</strain>
    </source>
</reference>
<dbReference type="VEuPathDB" id="TriTrypDB:TcCLB.509721.79"/>
<evidence type="ECO:0000256" key="6">
    <source>
        <dbReference type="PROSITE-ProRule" id="PRU00175"/>
    </source>
</evidence>
<dbReference type="VEuPathDB" id="TriTrypDB:TcG_07081"/>
<dbReference type="PANTHER" id="PTHR12983:SF9">
    <property type="entry name" value="E3 UBIQUITIN-PROTEIN LIGASE RNF10"/>
    <property type="match status" value="1"/>
</dbReference>
<keyword evidence="5" id="KW-0862">Zinc</keyword>
<dbReference type="VEuPathDB" id="TriTrypDB:TCDM_07475"/>
<dbReference type="GO" id="GO:0005737">
    <property type="term" value="C:cytoplasm"/>
    <property type="evidence" value="ECO:0007669"/>
    <property type="project" value="UniProtKB-SubCell"/>
</dbReference>
<evidence type="ECO:0000259" key="8">
    <source>
        <dbReference type="PROSITE" id="PS50089"/>
    </source>
</evidence>
<dbReference type="VEuPathDB" id="TriTrypDB:TcCL_ESM04711"/>
<proteinExistence type="predicted"/>
<evidence type="ECO:0000256" key="3">
    <source>
        <dbReference type="ARBA" id="ARBA00022723"/>
    </source>
</evidence>
<dbReference type="EMBL" id="PRFC01000187">
    <property type="protein sequence ID" value="PWV02273.1"/>
    <property type="molecule type" value="Genomic_DNA"/>
</dbReference>
<gene>
    <name evidence="9" type="ORF">C3747_187g25</name>
</gene>
<feature type="region of interest" description="Disordered" evidence="7">
    <location>
        <begin position="1"/>
        <end position="41"/>
    </location>
</feature>
<feature type="compositionally biased region" description="Basic and acidic residues" evidence="7">
    <location>
        <begin position="481"/>
        <end position="493"/>
    </location>
</feature>
<dbReference type="VEuPathDB" id="TriTrypDB:TcCLB.510173.110"/>
<dbReference type="GO" id="GO:0008270">
    <property type="term" value="F:zinc ion binding"/>
    <property type="evidence" value="ECO:0007669"/>
    <property type="project" value="UniProtKB-KW"/>
</dbReference>
<sequence>MPKHRKGSRGVEAKDIGNFQYERQSDSPGVARRPTAAAATRRDVNPAVLKRAYMLHNFQFVLRPDVYEMKAMPGLPQGKRRLNEMLLSSDAAPPWDAVTAVVVRGTMEQFQCPICLEPPTAARVADCGHVFCLPCMSQYLSRLKQENKQRTCPVCHNFVTLGMLRPCIFRPIEPPCLGQRVGFTLLERRGGCCVLLRKDDPRWHDAAPMEDELPLPLLHEPSATFSRYILATEESECARRRLDCTAIMDALQQLNAQPRPLTQFDDGVLRFAEEALEMVLQETNAQSPQSSVRNSPPIAPKRPNVDGASTYYLYGESEGQPYYMHPISFKMLRDDADTRGVPLPNTVYAPVEEIVTFTQDEASRKHYKALAHVPLHGTIKFCLLDLSDVVLPSTLKTFAPSLARMREARTWRERGEESSGEDTSWQEYLRRYRAISPHCTEDSGVSPEPVPSEYSGVSDLLISSVVTAWSEPGGLSGDSSLETRQRATKRHDTPIPSCWTAENSRRLFATPPMRPAMPTWGGHVFNPHKPSSAGLHPTQRPGC</sequence>
<dbReference type="AlphaFoldDB" id="A0A2V2W3J2"/>
<comment type="subcellular location">
    <subcellularLocation>
        <location evidence="1">Cytoplasm</location>
    </subcellularLocation>
</comment>
<dbReference type="VEuPathDB" id="TriTrypDB:C4B63_59g134"/>
<dbReference type="VEuPathDB" id="TriTrypDB:TcBrA4_0113210"/>
<dbReference type="PROSITE" id="PS50089">
    <property type="entry name" value="ZF_RING_2"/>
    <property type="match status" value="1"/>
</dbReference>
<dbReference type="VEuPathDB" id="TriTrypDB:TcYC6_0065150"/>
<organism evidence="9 10">
    <name type="scientific">Trypanosoma cruzi</name>
    <dbReference type="NCBI Taxonomy" id="5693"/>
    <lineage>
        <taxon>Eukaryota</taxon>
        <taxon>Discoba</taxon>
        <taxon>Euglenozoa</taxon>
        <taxon>Kinetoplastea</taxon>
        <taxon>Metakinetoplastina</taxon>
        <taxon>Trypanosomatida</taxon>
        <taxon>Trypanosomatidae</taxon>
        <taxon>Trypanosoma</taxon>
        <taxon>Schizotrypanum</taxon>
    </lineage>
</organism>
<feature type="region of interest" description="Disordered" evidence="7">
    <location>
        <begin position="473"/>
        <end position="498"/>
    </location>
</feature>
<evidence type="ECO:0000256" key="7">
    <source>
        <dbReference type="SAM" id="MobiDB-lite"/>
    </source>
</evidence>
<dbReference type="Pfam" id="PF00097">
    <property type="entry name" value="zf-C3HC4"/>
    <property type="match status" value="1"/>
</dbReference>
<dbReference type="VEuPathDB" id="TriTrypDB:BCY84_01861"/>
<evidence type="ECO:0000256" key="4">
    <source>
        <dbReference type="ARBA" id="ARBA00022771"/>
    </source>
</evidence>
<dbReference type="InterPro" id="IPR013083">
    <property type="entry name" value="Znf_RING/FYVE/PHD"/>
</dbReference>
<evidence type="ECO:0000313" key="9">
    <source>
        <dbReference type="EMBL" id="PWV02273.1"/>
    </source>
</evidence>
<feature type="domain" description="RING-type" evidence="8">
    <location>
        <begin position="112"/>
        <end position="156"/>
    </location>
</feature>
<dbReference type="SMART" id="SM00184">
    <property type="entry name" value="RING"/>
    <property type="match status" value="1"/>
</dbReference>
<accession>A0A2V2W3J2</accession>
<keyword evidence="3" id="KW-0479">Metal-binding</keyword>
<dbReference type="VEuPathDB" id="TriTrypDB:Tc_MARK_9023"/>
<dbReference type="PROSITE" id="PS00518">
    <property type="entry name" value="ZF_RING_1"/>
    <property type="match status" value="1"/>
</dbReference>
<dbReference type="Proteomes" id="UP000246078">
    <property type="component" value="Unassembled WGS sequence"/>
</dbReference>
<dbReference type="PANTHER" id="PTHR12983">
    <property type="entry name" value="RING FINGER 10 FAMILY MEMBER"/>
    <property type="match status" value="1"/>
</dbReference>
<evidence type="ECO:0000256" key="1">
    <source>
        <dbReference type="ARBA" id="ARBA00004496"/>
    </source>
</evidence>
<dbReference type="VEuPathDB" id="TriTrypDB:C3747_187g25"/>
<dbReference type="Gene3D" id="3.30.40.10">
    <property type="entry name" value="Zinc/RING finger domain, C3HC4 (zinc finger)"/>
    <property type="match status" value="1"/>
</dbReference>
<dbReference type="GO" id="GO:0045944">
    <property type="term" value="P:positive regulation of transcription by RNA polymerase II"/>
    <property type="evidence" value="ECO:0007669"/>
    <property type="project" value="TreeGrafter"/>
</dbReference>
<dbReference type="InterPro" id="IPR039739">
    <property type="entry name" value="MAG2/RNF10"/>
</dbReference>
<evidence type="ECO:0000313" key="10">
    <source>
        <dbReference type="Proteomes" id="UP000246078"/>
    </source>
</evidence>
<dbReference type="InterPro" id="IPR001841">
    <property type="entry name" value="Znf_RING"/>
</dbReference>
<dbReference type="GO" id="GO:0000976">
    <property type="term" value="F:transcription cis-regulatory region binding"/>
    <property type="evidence" value="ECO:0007669"/>
    <property type="project" value="TreeGrafter"/>
</dbReference>
<name>A0A2V2W3J2_TRYCR</name>
<keyword evidence="4 6" id="KW-0863">Zinc-finger</keyword>
<evidence type="ECO:0000256" key="2">
    <source>
        <dbReference type="ARBA" id="ARBA00022490"/>
    </source>
</evidence>
<evidence type="ECO:0000256" key="5">
    <source>
        <dbReference type="ARBA" id="ARBA00022833"/>
    </source>
</evidence>
<dbReference type="VEuPathDB" id="TriTrypDB:ECC02_007816"/>
<protein>
    <recommendedName>
        <fullName evidence="8">RING-type domain-containing protein</fullName>
    </recommendedName>
</protein>
<dbReference type="InterPro" id="IPR018957">
    <property type="entry name" value="Znf_C3HC4_RING-type"/>
</dbReference>